<protein>
    <recommendedName>
        <fullName evidence="8">Ribonuclease R</fullName>
        <shortName evidence="8">RNase R</shortName>
        <ecNumber evidence="8">3.1.13.1</ecNumber>
    </recommendedName>
</protein>
<reference evidence="11 12" key="1">
    <citation type="submission" date="2023-09" db="EMBL/GenBank/DDBJ databases">
        <authorList>
            <person name="Rey-Velasco X."/>
        </authorList>
    </citation>
    <scope>NUCLEOTIDE SEQUENCE [LARGE SCALE GENOMIC DNA]</scope>
    <source>
        <strain evidence="11 12">P385</strain>
    </source>
</reference>
<dbReference type="EC" id="3.1.13.1" evidence="8"/>
<keyword evidence="12" id="KW-1185">Reference proteome</keyword>
<dbReference type="PROSITE" id="PS50126">
    <property type="entry name" value="S1"/>
    <property type="match status" value="1"/>
</dbReference>
<dbReference type="Pfam" id="PF08206">
    <property type="entry name" value="OB_RNB"/>
    <property type="match status" value="1"/>
</dbReference>
<comment type="subcellular location">
    <subcellularLocation>
        <location evidence="2 8">Cytoplasm</location>
    </subcellularLocation>
</comment>
<name>A0ABU3B5Q1_9GAMM</name>
<dbReference type="PANTHER" id="PTHR23355:SF9">
    <property type="entry name" value="DIS3-LIKE EXONUCLEASE 2"/>
    <property type="match status" value="1"/>
</dbReference>
<dbReference type="HAMAP" id="MF_01895">
    <property type="entry name" value="RNase_R"/>
    <property type="match status" value="1"/>
</dbReference>
<dbReference type="SMART" id="SM00357">
    <property type="entry name" value="CSP"/>
    <property type="match status" value="2"/>
</dbReference>
<proteinExistence type="inferred from homology"/>
<dbReference type="Proteomes" id="UP001259982">
    <property type="component" value="Unassembled WGS sequence"/>
</dbReference>
<dbReference type="Pfam" id="PF00773">
    <property type="entry name" value="RNB"/>
    <property type="match status" value="1"/>
</dbReference>
<evidence type="ECO:0000256" key="9">
    <source>
        <dbReference type="SAM" id="MobiDB-lite"/>
    </source>
</evidence>
<comment type="caution">
    <text evidence="11">The sequence shown here is derived from an EMBL/GenBank/DDBJ whole genome shotgun (WGS) entry which is preliminary data.</text>
</comment>
<keyword evidence="5 8" id="KW-0378">Hydrolase</keyword>
<dbReference type="InterPro" id="IPR001900">
    <property type="entry name" value="RNase_II/R"/>
</dbReference>
<dbReference type="InterPro" id="IPR004476">
    <property type="entry name" value="RNase_II/RNase_R"/>
</dbReference>
<dbReference type="Gene3D" id="2.40.50.140">
    <property type="entry name" value="Nucleic acid-binding proteins"/>
    <property type="match status" value="2"/>
</dbReference>
<evidence type="ECO:0000256" key="2">
    <source>
        <dbReference type="ARBA" id="ARBA00004496"/>
    </source>
</evidence>
<dbReference type="SMART" id="SM00955">
    <property type="entry name" value="RNB"/>
    <property type="match status" value="1"/>
</dbReference>
<feature type="domain" description="S1 motif" evidence="10">
    <location>
        <begin position="647"/>
        <end position="728"/>
    </location>
</feature>
<dbReference type="InterPro" id="IPR050180">
    <property type="entry name" value="RNR_Ribonuclease"/>
</dbReference>
<comment type="similarity">
    <text evidence="8">Belongs to the RNR ribonuclease family. RNase R subfamily.</text>
</comment>
<keyword evidence="4 8" id="KW-0540">Nuclease</keyword>
<keyword evidence="3 8" id="KW-0963">Cytoplasm</keyword>
<dbReference type="PROSITE" id="PS01175">
    <property type="entry name" value="RIBONUCLEASE_II"/>
    <property type="match status" value="1"/>
</dbReference>
<dbReference type="Pfam" id="PF00575">
    <property type="entry name" value="S1"/>
    <property type="match status" value="1"/>
</dbReference>
<dbReference type="CDD" id="cd04471">
    <property type="entry name" value="S1_RNase_R"/>
    <property type="match status" value="1"/>
</dbReference>
<dbReference type="InterPro" id="IPR011805">
    <property type="entry name" value="RNase_R"/>
</dbReference>
<dbReference type="InterPro" id="IPR011129">
    <property type="entry name" value="CSD"/>
</dbReference>
<dbReference type="PANTHER" id="PTHR23355">
    <property type="entry name" value="RIBONUCLEASE"/>
    <property type="match status" value="1"/>
</dbReference>
<evidence type="ECO:0000256" key="3">
    <source>
        <dbReference type="ARBA" id="ARBA00022490"/>
    </source>
</evidence>
<accession>A0ABU3B5Q1</accession>
<dbReference type="NCBIfam" id="TIGR00358">
    <property type="entry name" value="3_prime_RNase"/>
    <property type="match status" value="1"/>
</dbReference>
<dbReference type="Pfam" id="PF17876">
    <property type="entry name" value="CSD2"/>
    <property type="match status" value="1"/>
</dbReference>
<dbReference type="InterPro" id="IPR013223">
    <property type="entry name" value="RNase_B_OB_dom"/>
</dbReference>
<dbReference type="InterPro" id="IPR022966">
    <property type="entry name" value="RNase_II/R_CS"/>
</dbReference>
<organism evidence="11 12">
    <name type="scientific">Spectribacter acetivorans</name>
    <dbReference type="NCBI Taxonomy" id="3075603"/>
    <lineage>
        <taxon>Bacteria</taxon>
        <taxon>Pseudomonadati</taxon>
        <taxon>Pseudomonadota</taxon>
        <taxon>Gammaproteobacteria</taxon>
        <taxon>Salinisphaerales</taxon>
        <taxon>Salinisphaeraceae</taxon>
        <taxon>Spectribacter</taxon>
    </lineage>
</organism>
<evidence type="ECO:0000256" key="8">
    <source>
        <dbReference type="HAMAP-Rule" id="MF_01895"/>
    </source>
</evidence>
<evidence type="ECO:0000313" key="11">
    <source>
        <dbReference type="EMBL" id="MDT0617772.1"/>
    </source>
</evidence>
<feature type="region of interest" description="Disordered" evidence="9">
    <location>
        <begin position="1"/>
        <end position="31"/>
    </location>
</feature>
<comment type="function">
    <text evidence="8">3'-5' exoribonuclease that releases 5'-nucleoside monophosphates and is involved in maturation of structured RNAs.</text>
</comment>
<evidence type="ECO:0000259" key="10">
    <source>
        <dbReference type="PROSITE" id="PS50126"/>
    </source>
</evidence>
<comment type="catalytic activity">
    <reaction evidence="1 8">
        <text>Exonucleolytic cleavage in the 3'- to 5'-direction to yield nucleoside 5'-phosphates.</text>
        <dbReference type="EC" id="3.1.13.1"/>
    </reaction>
</comment>
<dbReference type="InterPro" id="IPR012340">
    <property type="entry name" value="NA-bd_OB-fold"/>
</dbReference>
<evidence type="ECO:0000256" key="7">
    <source>
        <dbReference type="ARBA" id="ARBA00022884"/>
    </source>
</evidence>
<dbReference type="InterPro" id="IPR003029">
    <property type="entry name" value="S1_domain"/>
</dbReference>
<evidence type="ECO:0000256" key="4">
    <source>
        <dbReference type="ARBA" id="ARBA00022722"/>
    </source>
</evidence>
<dbReference type="EMBL" id="JAVRHY010000003">
    <property type="protein sequence ID" value="MDT0617772.1"/>
    <property type="molecule type" value="Genomic_DNA"/>
</dbReference>
<dbReference type="NCBIfam" id="TIGR02063">
    <property type="entry name" value="RNase_R"/>
    <property type="match status" value="1"/>
</dbReference>
<dbReference type="SUPFAM" id="SSF50249">
    <property type="entry name" value="Nucleic acid-binding proteins"/>
    <property type="match status" value="4"/>
</dbReference>
<dbReference type="SMART" id="SM00316">
    <property type="entry name" value="S1"/>
    <property type="match status" value="1"/>
</dbReference>
<evidence type="ECO:0000256" key="6">
    <source>
        <dbReference type="ARBA" id="ARBA00022839"/>
    </source>
</evidence>
<dbReference type="RefSeq" id="WP_311657671.1">
    <property type="nucleotide sequence ID" value="NZ_JAVRHY010000003.1"/>
</dbReference>
<evidence type="ECO:0000256" key="1">
    <source>
        <dbReference type="ARBA" id="ARBA00001849"/>
    </source>
</evidence>
<evidence type="ECO:0000313" key="12">
    <source>
        <dbReference type="Proteomes" id="UP001259982"/>
    </source>
</evidence>
<gene>
    <name evidence="8 11" type="primary">rnr</name>
    <name evidence="11" type="ORF">RM531_04745</name>
</gene>
<evidence type="ECO:0000256" key="5">
    <source>
        <dbReference type="ARBA" id="ARBA00022801"/>
    </source>
</evidence>
<sequence>MSQKQKSGSDWRDRDPAFSREQSSYRQPVPSRELVLDDLDALGQPMTRVELEKHYELRDEAQREAFEHRLRAMLRDGQLVENRKGALGSIRRMDLVRGRVQGHRDGFGFLIPDEGGEDVFLNPRQMRLLMHGDRATARIVGRDRRGKPEGRVVDVLERANTRVVGRFNLEHGVGHVVPDNARIQHDILIPEDARGGARAGQIVSAELVEPPGKRGQAIGRVVEVLGEHLDPGMEIDIAVRSHGIPFEWPEGVVDEAESIGDVVPKQHYKGREDLRDLPLVTIDGADAKDFDDAVHCRPTRSGWQLTVAIADVSAYVKPGSGLDTEAVNRGTSVYFPGHVVPMLPEALSNGLCSLNPDVDRLCLVCEMRVSRKGEVSRPKFYSAVMRSHARFTYERVADLLADPASADDDPDGDLLPELQALYDVYEALLQARQQRGAIDFETTETQIIFNKDRKIDRIEPVSRTDAHRLIEECMIAANVAAARFLGKHRMPLLYRVHSGPDTDRLTDLREFLAERGLGLGGGDQPEAEHFARLLKQAAERDDARLIQTVLLRSLTRAVYSPDNNGHFGLALAEYAHFTSPIRRYPDLLVHRAIKHVEAGGKPATFDYTHGDMVTLGAGCSAAEQRADDATRDVDDWLKCEYLRDHVGDEWNGMITGVTAFGLFVELDHIYASGLIHVSSLSNDYYHYDATAHCLRGERSGTVHRLADRVRVKVVRVDLDERKIDFEPASAAAEPKARKGRRRTKRR</sequence>
<dbReference type="InterPro" id="IPR040476">
    <property type="entry name" value="CSD2"/>
</dbReference>
<feature type="compositionally biased region" description="Basic and acidic residues" evidence="9">
    <location>
        <begin position="7"/>
        <end position="18"/>
    </location>
</feature>
<keyword evidence="7 8" id="KW-0694">RNA-binding</keyword>
<keyword evidence="6 8" id="KW-0269">Exonuclease</keyword>